<proteinExistence type="predicted"/>
<comment type="caution">
    <text evidence="2">The sequence shown here is derived from an EMBL/GenBank/DDBJ whole genome shotgun (WGS) entry which is preliminary data.</text>
</comment>
<dbReference type="AlphaFoldDB" id="A0A4R6JJF1"/>
<evidence type="ECO:0000313" key="2">
    <source>
        <dbReference type="EMBL" id="TDO34806.1"/>
    </source>
</evidence>
<accession>A0A4R6JJF1</accession>
<reference evidence="2 3" key="1">
    <citation type="submission" date="2019-03" db="EMBL/GenBank/DDBJ databases">
        <title>Genomic Encyclopedia of Type Strains, Phase III (KMG-III): the genomes of soil and plant-associated and newly described type strains.</title>
        <authorList>
            <person name="Whitman W."/>
        </authorList>
    </citation>
    <scope>NUCLEOTIDE SEQUENCE [LARGE SCALE GENOMIC DNA]</scope>
    <source>
        <strain evidence="2 3">VKM Ac-2527</strain>
    </source>
</reference>
<organism evidence="2 3">
    <name type="scientific">Kribbella caucasensis</name>
    <dbReference type="NCBI Taxonomy" id="2512215"/>
    <lineage>
        <taxon>Bacteria</taxon>
        <taxon>Bacillati</taxon>
        <taxon>Actinomycetota</taxon>
        <taxon>Actinomycetes</taxon>
        <taxon>Propionibacteriales</taxon>
        <taxon>Kribbellaceae</taxon>
        <taxon>Kribbella</taxon>
    </lineage>
</organism>
<gene>
    <name evidence="2" type="ORF">EV643_12563</name>
</gene>
<evidence type="ECO:0000313" key="3">
    <source>
        <dbReference type="Proteomes" id="UP000295388"/>
    </source>
</evidence>
<evidence type="ECO:0000256" key="1">
    <source>
        <dbReference type="SAM" id="MobiDB-lite"/>
    </source>
</evidence>
<keyword evidence="3" id="KW-1185">Reference proteome</keyword>
<name>A0A4R6JJF1_9ACTN</name>
<dbReference type="RefSeq" id="WP_133804717.1">
    <property type="nucleotide sequence ID" value="NZ_SNWQ01000025.1"/>
</dbReference>
<dbReference type="OrthoDB" id="3294467at2"/>
<dbReference type="Proteomes" id="UP000295388">
    <property type="component" value="Unassembled WGS sequence"/>
</dbReference>
<sequence length="337" mass="35932">MRRRVQIGRTVGAVVLVCAAVAAGIFGVSSVLEGDDSGNAASRPADSRPAASPPGDGWRWESYETIELQVPDDWGYGTTGSPPCLVEKVQRPYVGRPGAVRAIGCGTRLPLLAYRASYLWFDAVRRIPADTPGVHPADHGWVEEIRLVDGVQVTVVSDDNSIRRRILDSARVIDGTDAYGCAPDHPLARQPQGRPSGGGTASLGTVESIALCRYAIGAPAARRRAPLIASSVVRDRAADALVDAITSAPEGGGPDDTDCLETYGSEILVLKLHGSNGDQEVLIRYSGCHFNGIDDGVTLRRLTADVLRPILTGIHRQTTYSHALYELVVGPAPPKWR</sequence>
<feature type="region of interest" description="Disordered" evidence="1">
    <location>
        <begin position="37"/>
        <end position="57"/>
    </location>
</feature>
<feature type="compositionally biased region" description="Low complexity" evidence="1">
    <location>
        <begin position="40"/>
        <end position="54"/>
    </location>
</feature>
<protein>
    <submittedName>
        <fullName evidence="2">Uncharacterized protein</fullName>
    </submittedName>
</protein>
<dbReference type="EMBL" id="SNWQ01000025">
    <property type="protein sequence ID" value="TDO34806.1"/>
    <property type="molecule type" value="Genomic_DNA"/>
</dbReference>